<proteinExistence type="predicted"/>
<dbReference type="AlphaFoldDB" id="A0A1Y1XHN9"/>
<feature type="transmembrane region" description="Helical" evidence="1">
    <location>
        <begin position="39"/>
        <end position="65"/>
    </location>
</feature>
<reference evidence="2 3" key="1">
    <citation type="submission" date="2016-08" db="EMBL/GenBank/DDBJ databases">
        <title>A Parts List for Fungal Cellulosomes Revealed by Comparative Genomics.</title>
        <authorList>
            <consortium name="DOE Joint Genome Institute"/>
            <person name="Haitjema C.H."/>
            <person name="Gilmore S.P."/>
            <person name="Henske J.K."/>
            <person name="Solomon K.V."/>
            <person name="De Groot R."/>
            <person name="Kuo A."/>
            <person name="Mondo S.J."/>
            <person name="Salamov A.A."/>
            <person name="Labutti K."/>
            <person name="Zhao Z."/>
            <person name="Chiniquy J."/>
            <person name="Barry K."/>
            <person name="Brewer H.M."/>
            <person name="Purvine S.O."/>
            <person name="Wright A.T."/>
            <person name="Boxma B."/>
            <person name="Van Alen T."/>
            <person name="Hackstein J.H."/>
            <person name="Baker S.E."/>
            <person name="Grigoriev I.V."/>
            <person name="O'Malley M.A."/>
        </authorList>
    </citation>
    <scope>NUCLEOTIDE SEQUENCE [LARGE SCALE GENOMIC DNA]</scope>
    <source>
        <strain evidence="2 3">S4</strain>
    </source>
</reference>
<keyword evidence="1" id="KW-0472">Membrane</keyword>
<keyword evidence="1" id="KW-0812">Transmembrane</keyword>
<protein>
    <submittedName>
        <fullName evidence="2">Uncharacterized protein</fullName>
    </submittedName>
</protein>
<evidence type="ECO:0000313" key="3">
    <source>
        <dbReference type="Proteomes" id="UP000193944"/>
    </source>
</evidence>
<reference evidence="2 3" key="2">
    <citation type="submission" date="2016-08" db="EMBL/GenBank/DDBJ databases">
        <title>Pervasive Adenine N6-methylation of Active Genes in Fungi.</title>
        <authorList>
            <consortium name="DOE Joint Genome Institute"/>
            <person name="Mondo S.J."/>
            <person name="Dannebaum R.O."/>
            <person name="Kuo R.C."/>
            <person name="Labutti K."/>
            <person name="Haridas S."/>
            <person name="Kuo A."/>
            <person name="Salamov A."/>
            <person name="Ahrendt S.R."/>
            <person name="Lipzen A."/>
            <person name="Sullivan W."/>
            <person name="Andreopoulos W.B."/>
            <person name="Clum A."/>
            <person name="Lindquist E."/>
            <person name="Daum C."/>
            <person name="Ramamoorthy G.K."/>
            <person name="Gryganskyi A."/>
            <person name="Culley D."/>
            <person name="Magnuson J.K."/>
            <person name="James T.Y."/>
            <person name="O'Malley M.A."/>
            <person name="Stajich J.E."/>
            <person name="Spatafora J.W."/>
            <person name="Visel A."/>
            <person name="Grigoriev I.V."/>
        </authorList>
    </citation>
    <scope>NUCLEOTIDE SEQUENCE [LARGE SCALE GENOMIC DNA]</scope>
    <source>
        <strain evidence="2 3">S4</strain>
    </source>
</reference>
<organism evidence="2 3">
    <name type="scientific">Anaeromyces robustus</name>
    <dbReference type="NCBI Taxonomy" id="1754192"/>
    <lineage>
        <taxon>Eukaryota</taxon>
        <taxon>Fungi</taxon>
        <taxon>Fungi incertae sedis</taxon>
        <taxon>Chytridiomycota</taxon>
        <taxon>Chytridiomycota incertae sedis</taxon>
        <taxon>Neocallimastigomycetes</taxon>
        <taxon>Neocallimastigales</taxon>
        <taxon>Neocallimastigaceae</taxon>
        <taxon>Anaeromyces</taxon>
    </lineage>
</organism>
<evidence type="ECO:0000313" key="2">
    <source>
        <dbReference type="EMBL" id="ORX85269.1"/>
    </source>
</evidence>
<sequence length="219" mass="26400">MVYNNNYEKKFFPKISKCFCCCCYSPDESFKYCVRIMTVVFFLLLIFAAITSNVISVIFMIVLIISHILLLKDVENLNILYMKQFIYIFFIYILELICNFGFILYYFFAYKYNNDYHNKVNNEIKLGTNKLNNFIFSKLKESELNDNYISQMVERQQIIRIIIAILVICLMIYYYLVNCSYIFDRIEDTNQAYTMKKIENGEKTEEKFNKEKEIQRMTK</sequence>
<gene>
    <name evidence="2" type="ORF">BCR32DRAFT_290826</name>
</gene>
<comment type="caution">
    <text evidence="2">The sequence shown here is derived from an EMBL/GenBank/DDBJ whole genome shotgun (WGS) entry which is preliminary data.</text>
</comment>
<accession>A0A1Y1XHN9</accession>
<feature type="transmembrane region" description="Helical" evidence="1">
    <location>
        <begin position="158"/>
        <end position="176"/>
    </location>
</feature>
<evidence type="ECO:0000256" key="1">
    <source>
        <dbReference type="SAM" id="Phobius"/>
    </source>
</evidence>
<keyword evidence="1" id="KW-1133">Transmembrane helix</keyword>
<dbReference type="EMBL" id="MCFG01000038">
    <property type="protein sequence ID" value="ORX85269.1"/>
    <property type="molecule type" value="Genomic_DNA"/>
</dbReference>
<feature type="transmembrane region" description="Helical" evidence="1">
    <location>
        <begin position="85"/>
        <end position="108"/>
    </location>
</feature>
<dbReference type="Proteomes" id="UP000193944">
    <property type="component" value="Unassembled WGS sequence"/>
</dbReference>
<name>A0A1Y1XHN9_9FUNG</name>
<keyword evidence="3" id="KW-1185">Reference proteome</keyword>